<dbReference type="Proteomes" id="UP000030063">
    <property type="component" value="Unassembled WGS sequence"/>
</dbReference>
<gene>
    <name evidence="6" type="ORF">TMS3_0122930</name>
</gene>
<dbReference type="InterPro" id="IPR054542">
    <property type="entry name" value="Cys_met_metab_PP"/>
</dbReference>
<dbReference type="GO" id="GO:0019346">
    <property type="term" value="P:transsulfuration"/>
    <property type="evidence" value="ECO:0007669"/>
    <property type="project" value="InterPro"/>
</dbReference>
<dbReference type="eggNOG" id="COG0626">
    <property type="taxonomic scope" value="Bacteria"/>
</dbReference>
<comment type="caution">
    <text evidence="6">The sequence shown here is derived from an EMBL/GenBank/DDBJ whole genome shotgun (WGS) entry which is preliminary data.</text>
</comment>
<keyword evidence="7" id="KW-1185">Reference proteome</keyword>
<dbReference type="RefSeq" id="WP_025167523.1">
    <property type="nucleotide sequence ID" value="NZ_AWSQ01000009.1"/>
</dbReference>
<evidence type="ECO:0000256" key="3">
    <source>
        <dbReference type="ARBA" id="ARBA00022898"/>
    </source>
</evidence>
<dbReference type="OrthoDB" id="9805807at2"/>
<proteinExistence type="inferred from homology"/>
<dbReference type="PANTHER" id="PTHR11808">
    <property type="entry name" value="TRANS-SULFURATION ENZYME FAMILY MEMBER"/>
    <property type="match status" value="1"/>
</dbReference>
<reference evidence="6 7" key="1">
    <citation type="journal article" date="2014" name="Genome Announc.">
        <title>Draft Genome Sequence of Petroleum Oil-Degrading Marine Bacterium Pseudomonas taeanensis Strain MS-3, Isolated from a Crude Oil-Contaminated Seashore.</title>
        <authorList>
            <person name="Lee S.Y."/>
            <person name="Kim S.H."/>
            <person name="Lee D.G."/>
            <person name="Shin S."/>
            <person name="Yun S.H."/>
            <person name="Choi C.W."/>
            <person name="Chung Y.H."/>
            <person name="Choi J.S."/>
            <person name="Kahng H.Y."/>
            <person name="Kim S.I."/>
        </authorList>
    </citation>
    <scope>NUCLEOTIDE SEQUENCE [LARGE SCALE GENOMIC DNA]</scope>
    <source>
        <strain evidence="6 7">MS-3</strain>
    </source>
</reference>
<dbReference type="InterPro" id="IPR000277">
    <property type="entry name" value="Cys/Met-Metab_PyrdxlP-dep_enz"/>
</dbReference>
<dbReference type="PROSITE" id="PS00868">
    <property type="entry name" value="CYS_MET_METAB_PP"/>
    <property type="match status" value="1"/>
</dbReference>
<sequence>MSEFETLTVHAGYEPDWTGAVMPPIYATSTFRQQSPGVHAGYEYGRSQNPTRQALERAIAELEGGTQGYAFSSGLAACATVVDLLPANSHIVAVDDLYGGTYRLFERVRKPSAGLQISYVPADADAATLAAALRPETRMIWVETPTNPTLKLCDLAQVGQLGRARDILTVADNTFASPYLQRPLEHGFDIVVHSATKYLNGHSDVIAGLVAVADRPELAEQLAFLHNSVGSILDPFSSFLCLRGMRTLALRLQRHVDNATELATWLEQQPQVASVLYPGLPSHPQHGLAARQMSGFGGLITIYLATDAEGTRRFLEATQLFTLAESLGGVESLISQPAKMTHASIPAERRAQIGISDNLVRLSVGIEHVDDLRRDLQQALAAMTE</sequence>
<dbReference type="FunFam" id="3.40.640.10:FF:000009">
    <property type="entry name" value="Cystathionine gamma-synthase homolog"/>
    <property type="match status" value="1"/>
</dbReference>
<evidence type="ECO:0000313" key="7">
    <source>
        <dbReference type="Proteomes" id="UP000030063"/>
    </source>
</evidence>
<evidence type="ECO:0000256" key="1">
    <source>
        <dbReference type="ARBA" id="ARBA00001933"/>
    </source>
</evidence>
<dbReference type="Gene3D" id="3.90.1150.10">
    <property type="entry name" value="Aspartate Aminotransferase, domain 1"/>
    <property type="match status" value="1"/>
</dbReference>
<keyword evidence="3 4" id="KW-0663">Pyridoxal phosphate</keyword>
<dbReference type="InterPro" id="IPR015424">
    <property type="entry name" value="PyrdxlP-dep_Trfase"/>
</dbReference>
<dbReference type="InterPro" id="IPR015421">
    <property type="entry name" value="PyrdxlP-dep_Trfase_major"/>
</dbReference>
<dbReference type="EMBL" id="AWSQ01000009">
    <property type="protein sequence ID" value="KFX68055.1"/>
    <property type="molecule type" value="Genomic_DNA"/>
</dbReference>
<comment type="cofactor">
    <cofactor evidence="1 5">
        <name>pyridoxal 5'-phosphate</name>
        <dbReference type="ChEBI" id="CHEBI:597326"/>
    </cofactor>
</comment>
<evidence type="ECO:0000256" key="5">
    <source>
        <dbReference type="RuleBase" id="RU362118"/>
    </source>
</evidence>
<dbReference type="CDD" id="cd00614">
    <property type="entry name" value="CGS_like"/>
    <property type="match status" value="1"/>
</dbReference>
<dbReference type="AlphaFoldDB" id="A0A0A1YE83"/>
<dbReference type="FunFam" id="3.90.1150.10:FF:000008">
    <property type="entry name" value="Cystathionine gamma-synthase"/>
    <property type="match status" value="1"/>
</dbReference>
<name>A0A0A1YE83_9PSED</name>
<comment type="similarity">
    <text evidence="2 5">Belongs to the trans-sulfuration enzymes family.</text>
</comment>
<evidence type="ECO:0000313" key="6">
    <source>
        <dbReference type="EMBL" id="KFX68055.1"/>
    </source>
</evidence>
<dbReference type="PIRSF" id="PIRSF001434">
    <property type="entry name" value="CGS"/>
    <property type="match status" value="1"/>
</dbReference>
<dbReference type="Pfam" id="PF01053">
    <property type="entry name" value="Cys_Met_Meta_PP"/>
    <property type="match status" value="1"/>
</dbReference>
<dbReference type="SUPFAM" id="SSF53383">
    <property type="entry name" value="PLP-dependent transferases"/>
    <property type="match status" value="1"/>
</dbReference>
<keyword evidence="6" id="KW-0456">Lyase</keyword>
<dbReference type="GO" id="GO:0019343">
    <property type="term" value="P:cysteine biosynthetic process via cystathionine"/>
    <property type="evidence" value="ECO:0007669"/>
    <property type="project" value="TreeGrafter"/>
</dbReference>
<evidence type="ECO:0000256" key="4">
    <source>
        <dbReference type="PIRSR" id="PIRSR001434-2"/>
    </source>
</evidence>
<dbReference type="InterPro" id="IPR015422">
    <property type="entry name" value="PyrdxlP-dep_Trfase_small"/>
</dbReference>
<dbReference type="PANTHER" id="PTHR11808:SF15">
    <property type="entry name" value="CYSTATHIONINE GAMMA-LYASE"/>
    <property type="match status" value="1"/>
</dbReference>
<dbReference type="GO" id="GO:0004123">
    <property type="term" value="F:cystathionine gamma-lyase activity"/>
    <property type="evidence" value="ECO:0007669"/>
    <property type="project" value="TreeGrafter"/>
</dbReference>
<dbReference type="Gene3D" id="3.40.640.10">
    <property type="entry name" value="Type I PLP-dependent aspartate aminotransferase-like (Major domain)"/>
    <property type="match status" value="1"/>
</dbReference>
<dbReference type="GO" id="GO:0003962">
    <property type="term" value="F:cystathionine gamma-synthase activity"/>
    <property type="evidence" value="ECO:0007669"/>
    <property type="project" value="TreeGrafter"/>
</dbReference>
<accession>A0A0A1YE83</accession>
<dbReference type="GO" id="GO:0030170">
    <property type="term" value="F:pyridoxal phosphate binding"/>
    <property type="evidence" value="ECO:0007669"/>
    <property type="project" value="InterPro"/>
</dbReference>
<dbReference type="GO" id="GO:0005737">
    <property type="term" value="C:cytoplasm"/>
    <property type="evidence" value="ECO:0007669"/>
    <property type="project" value="TreeGrafter"/>
</dbReference>
<evidence type="ECO:0000256" key="2">
    <source>
        <dbReference type="ARBA" id="ARBA00009077"/>
    </source>
</evidence>
<organism evidence="6 7">
    <name type="scientific">Pseudomonas taeanensis MS-3</name>
    <dbReference type="NCBI Taxonomy" id="1395571"/>
    <lineage>
        <taxon>Bacteria</taxon>
        <taxon>Pseudomonadati</taxon>
        <taxon>Pseudomonadota</taxon>
        <taxon>Gammaproteobacteria</taxon>
        <taxon>Pseudomonadales</taxon>
        <taxon>Pseudomonadaceae</taxon>
        <taxon>Pseudomonas</taxon>
    </lineage>
</organism>
<dbReference type="STRING" id="1395571.TMS3_0122930"/>
<protein>
    <submittedName>
        <fullName evidence="6">Cystathionine beta-lyase</fullName>
    </submittedName>
</protein>
<feature type="modified residue" description="N6-(pyridoxal phosphate)lysine" evidence="4">
    <location>
        <position position="197"/>
    </location>
</feature>